<feature type="compositionally biased region" description="Low complexity" evidence="1">
    <location>
        <begin position="201"/>
        <end position="215"/>
    </location>
</feature>
<dbReference type="GeneID" id="18935345"/>
<feature type="region of interest" description="Disordered" evidence="1">
    <location>
        <begin position="160"/>
        <end position="215"/>
    </location>
</feature>
<feature type="compositionally biased region" description="Polar residues" evidence="1">
    <location>
        <begin position="321"/>
        <end position="344"/>
    </location>
</feature>
<feature type="region of interest" description="Disordered" evidence="1">
    <location>
        <begin position="117"/>
        <end position="143"/>
    </location>
</feature>
<feature type="region of interest" description="Disordered" evidence="1">
    <location>
        <begin position="288"/>
        <end position="385"/>
    </location>
</feature>
<dbReference type="AlphaFoldDB" id="F4RUT7"/>
<feature type="compositionally biased region" description="Low complexity" evidence="1">
    <location>
        <begin position="359"/>
        <end position="371"/>
    </location>
</feature>
<evidence type="ECO:0000256" key="1">
    <source>
        <dbReference type="SAM" id="MobiDB-lite"/>
    </source>
</evidence>
<feature type="region of interest" description="Disordered" evidence="1">
    <location>
        <begin position="425"/>
        <end position="474"/>
    </location>
</feature>
<dbReference type="EMBL" id="GL883122">
    <property type="protein sequence ID" value="EGG03868.1"/>
    <property type="molecule type" value="Genomic_DNA"/>
</dbReference>
<accession>F4RUT7</accession>
<organism evidence="3">
    <name type="scientific">Melampsora larici-populina (strain 98AG31 / pathotype 3-4-7)</name>
    <name type="common">Poplar leaf rust fungus</name>
    <dbReference type="NCBI Taxonomy" id="747676"/>
    <lineage>
        <taxon>Eukaryota</taxon>
        <taxon>Fungi</taxon>
        <taxon>Dikarya</taxon>
        <taxon>Basidiomycota</taxon>
        <taxon>Pucciniomycotina</taxon>
        <taxon>Pucciniomycetes</taxon>
        <taxon>Pucciniales</taxon>
        <taxon>Melampsoraceae</taxon>
        <taxon>Melampsora</taxon>
    </lineage>
</organism>
<evidence type="ECO:0000313" key="3">
    <source>
        <dbReference type="Proteomes" id="UP000001072"/>
    </source>
</evidence>
<dbReference type="HOGENOM" id="CLU_348854_0_0_1"/>
<dbReference type="eggNOG" id="ENOG502S0CW">
    <property type="taxonomic scope" value="Eukaryota"/>
</dbReference>
<name>F4RUT7_MELLP</name>
<dbReference type="KEGG" id="mlr:MELLADRAFT_89840"/>
<protein>
    <submittedName>
        <fullName evidence="2">Uncharacterized protein</fullName>
    </submittedName>
</protein>
<reference evidence="3" key="1">
    <citation type="journal article" date="2011" name="Proc. Natl. Acad. Sci. U.S.A.">
        <title>Obligate biotrophy features unraveled by the genomic analysis of rust fungi.</title>
        <authorList>
            <person name="Duplessis S."/>
            <person name="Cuomo C.A."/>
            <person name="Lin Y.-C."/>
            <person name="Aerts A."/>
            <person name="Tisserant E."/>
            <person name="Veneault-Fourrey C."/>
            <person name="Joly D.L."/>
            <person name="Hacquard S."/>
            <person name="Amselem J."/>
            <person name="Cantarel B.L."/>
            <person name="Chiu R."/>
            <person name="Coutinho P.M."/>
            <person name="Feau N."/>
            <person name="Field M."/>
            <person name="Frey P."/>
            <person name="Gelhaye E."/>
            <person name="Goldberg J."/>
            <person name="Grabherr M.G."/>
            <person name="Kodira C.D."/>
            <person name="Kohler A."/>
            <person name="Kuees U."/>
            <person name="Lindquist E.A."/>
            <person name="Lucas S.M."/>
            <person name="Mago R."/>
            <person name="Mauceli E."/>
            <person name="Morin E."/>
            <person name="Murat C."/>
            <person name="Pangilinan J.L."/>
            <person name="Park R."/>
            <person name="Pearson M."/>
            <person name="Quesneville H."/>
            <person name="Rouhier N."/>
            <person name="Sakthikumar S."/>
            <person name="Salamov A.A."/>
            <person name="Schmutz J."/>
            <person name="Selles B."/>
            <person name="Shapiro H."/>
            <person name="Tanguay P."/>
            <person name="Tuskan G.A."/>
            <person name="Henrissat B."/>
            <person name="Van de Peer Y."/>
            <person name="Rouze P."/>
            <person name="Ellis J.G."/>
            <person name="Dodds P.N."/>
            <person name="Schein J.E."/>
            <person name="Zhong S."/>
            <person name="Hamelin R.C."/>
            <person name="Grigoriev I.V."/>
            <person name="Szabo L.J."/>
            <person name="Martin F."/>
        </authorList>
    </citation>
    <scope>NUCLEOTIDE SEQUENCE [LARGE SCALE GENOMIC DNA]</scope>
    <source>
        <strain evidence="3">98AG31 / pathotype 3-4-7</strain>
    </source>
</reference>
<sequence>MANINTFNQDANTTQQRLAQLLQEFSQTGGSSTCDILTLRDRFAAIVPYDDPYFLHKFSDFGLSACEIDLEQGRQTYQVGGVLPPPHFPLQYTPAYILPPGLLQGYVHQTRQLFENQQQQNEPQQNDGQLQQQQQPAQRPPGQNTAINAVHALRKENNPLGLQEEDLAEGTDPAAASSKRRKSKRKESSSSKRRRRDVGYVSDDSIASSVSISSSTAELAKSLPFATDEDGSGPTIPPKAQEYLDAIGTYKKCSCAGTTYAQQKSSDPTNTTPRNCPDQQTILSLSDIVSPSKGNGEGLSKSSATASSSLSQKESQKSERTSPTSSKWRTSLQAKATGHMSLTMTPDLGLQSPPDQHSHSATSTATNSHTSGQWRQQQGFNHKRSSSAINRIYQLARPQILPTNKPLRIRHPQGPRCFSEHHILAHRTHQPTRRSQTGAGDDPISRRRQRPSGRAASSRTNSTKLTTKNKNLTAPTQLLKALRQISRFAVAGTMGFVPTPAKTEGSTTFATSSTANSRTCVSNTTARPDDWLQPISTSVFDELNSDLTDSLAANTAQRKFRRGLEWDWTHPRGYSAAINDSLTAKPLPDPPPLSNDPCAAYAIKQYPDIFKVVCPVDVRMFCHLLKDHPNRPFVNSVVRGLAHGFWPLAELPNNNIVDHPNHSVCDNHPEVLEAALAKETAAGRYSPRIYTLLPGMKVSPLLLAAKAGSSKLRLCTDMSYGQPSLNDLVDKEKARVQYDSLSSFGPYMRQIHDAVLKLILWKTDVARAYRNLGMHPQWQLRQIVKIGEFYYADSTMDRKASPENQSHQ</sequence>
<feature type="compositionally biased region" description="Low complexity" evidence="1">
    <location>
        <begin position="457"/>
        <end position="473"/>
    </location>
</feature>
<keyword evidence="3" id="KW-1185">Reference proteome</keyword>
<feature type="compositionally biased region" description="Basic residues" evidence="1">
    <location>
        <begin position="178"/>
        <end position="196"/>
    </location>
</feature>
<gene>
    <name evidence="2" type="ORF">MELLADRAFT_89840</name>
</gene>
<dbReference type="VEuPathDB" id="FungiDB:MELLADRAFT_89840"/>
<dbReference type="OrthoDB" id="3254233at2759"/>
<feature type="compositionally biased region" description="Low complexity" evidence="1">
    <location>
        <begin position="299"/>
        <end position="313"/>
    </location>
</feature>
<dbReference type="RefSeq" id="XP_007412982.1">
    <property type="nucleotide sequence ID" value="XM_007412920.1"/>
</dbReference>
<dbReference type="Proteomes" id="UP000001072">
    <property type="component" value="Unassembled WGS sequence"/>
</dbReference>
<proteinExistence type="predicted"/>
<evidence type="ECO:0000313" key="2">
    <source>
        <dbReference type="EMBL" id="EGG03868.1"/>
    </source>
</evidence>
<dbReference type="InParanoid" id="F4RUT7"/>